<protein>
    <submittedName>
        <fullName evidence="2">Uncharacterized protein</fullName>
    </submittedName>
</protein>
<evidence type="ECO:0000256" key="1">
    <source>
        <dbReference type="SAM" id="MobiDB-lite"/>
    </source>
</evidence>
<feature type="compositionally biased region" description="Polar residues" evidence="1">
    <location>
        <begin position="553"/>
        <end position="565"/>
    </location>
</feature>
<feature type="region of interest" description="Disordered" evidence="1">
    <location>
        <begin position="95"/>
        <end position="123"/>
    </location>
</feature>
<feature type="region of interest" description="Disordered" evidence="1">
    <location>
        <begin position="613"/>
        <end position="660"/>
    </location>
</feature>
<feature type="region of interest" description="Disordered" evidence="1">
    <location>
        <begin position="350"/>
        <end position="371"/>
    </location>
</feature>
<feature type="region of interest" description="Disordered" evidence="1">
    <location>
        <begin position="521"/>
        <end position="565"/>
    </location>
</feature>
<accession>A0A2P2MKC0</accession>
<organism evidence="2">
    <name type="scientific">Rhizophora mucronata</name>
    <name type="common">Asiatic mangrove</name>
    <dbReference type="NCBI Taxonomy" id="61149"/>
    <lineage>
        <taxon>Eukaryota</taxon>
        <taxon>Viridiplantae</taxon>
        <taxon>Streptophyta</taxon>
        <taxon>Embryophyta</taxon>
        <taxon>Tracheophyta</taxon>
        <taxon>Spermatophyta</taxon>
        <taxon>Magnoliopsida</taxon>
        <taxon>eudicotyledons</taxon>
        <taxon>Gunneridae</taxon>
        <taxon>Pentapetalae</taxon>
        <taxon>rosids</taxon>
        <taxon>fabids</taxon>
        <taxon>Malpighiales</taxon>
        <taxon>Rhizophoraceae</taxon>
        <taxon>Rhizophora</taxon>
    </lineage>
</organism>
<name>A0A2P2MKC0_RHIMU</name>
<dbReference type="EMBL" id="GGEC01050137">
    <property type="protein sequence ID" value="MBX30621.1"/>
    <property type="molecule type" value="Transcribed_RNA"/>
</dbReference>
<proteinExistence type="predicted"/>
<dbReference type="EMBL" id="GGEC01050148">
    <property type="protein sequence ID" value="MBX30632.1"/>
    <property type="molecule type" value="Transcribed_RNA"/>
</dbReference>
<feature type="region of interest" description="Disordered" evidence="1">
    <location>
        <begin position="30"/>
        <end position="56"/>
    </location>
</feature>
<dbReference type="EMBL" id="GGEC01050127">
    <property type="protein sequence ID" value="MBX30611.1"/>
    <property type="molecule type" value="Transcribed_RNA"/>
</dbReference>
<dbReference type="PANTHER" id="PTHR34536">
    <property type="entry name" value="DENTIN SIALOPHOSPHOPROTEIN-LIKE PROTEIN"/>
    <property type="match status" value="1"/>
</dbReference>
<reference evidence="2" key="1">
    <citation type="submission" date="2018-02" db="EMBL/GenBank/DDBJ databases">
        <title>Rhizophora mucronata_Transcriptome.</title>
        <authorList>
            <person name="Meera S.P."/>
            <person name="Sreeshan A."/>
            <person name="Augustine A."/>
        </authorList>
    </citation>
    <scope>NUCLEOTIDE SEQUENCE</scope>
    <source>
        <tissue evidence="2">Leaf</tissue>
    </source>
</reference>
<feature type="compositionally biased region" description="Polar residues" evidence="1">
    <location>
        <begin position="356"/>
        <end position="369"/>
    </location>
</feature>
<dbReference type="AlphaFoldDB" id="A0A2P2MKC0"/>
<evidence type="ECO:0000313" key="2">
    <source>
        <dbReference type="EMBL" id="MBX30632.1"/>
    </source>
</evidence>
<sequence length="980" mass="109486">MSTVGLELTKFINPDLTWKTVAKGYRSSLRRTRKRATRRSEMDVELSDEGTSKADVMSVSDTEKHGVAVLGHHFSEEIEHVPIKKRRIVMQPPSLTTQMSSPCFEMTEPNSSSKRRRRAVDASKITKFSGMSSGANDSTCDYGEDLSGIEMLAAVACNNSLFNCVNHSEDSSLREESTQEGVDSSISAVPAGSSHDLPDGDKLEASLPEDCSVAVFHESPSIKDTIKMEATTSPQDERLLWDLNAVPCDNLCDDSQVDVQHSISMGRGAILQDVGNCEVLGGPKDTIKIHLDGLVPLEVNADDPSLSDLKGLPCWPCRSSIDQVEDGEESRLASGLHEDEKSIQDLIHQEGESGDHNCSPSNGDISASGESGVEGQHVVVEKEVNGVSGANTTGVESHEAAGSEELMQKSCVESIDTSIEALKVHDSRLIGSSAKVVTEDRSDERCGLDVYKADKIDIPGTKNNVELQVGYDSQFEDGELREYESLYYWGENEGKDKDVKHVDYGSECQEETLCSFGGKEIRVERPSSPGSDNASRKIESCGAGDAVRDDSVSPKTRTSDLTTGKDFSSVVAGSRASDGELRSCVKGPDVNPQKDPIITGRADSFYNLHSQDAKEATSKKLTGKDSVPSHMHGRSLGDRHGVNPSPGYRESGREYLPSSSIPTRPKSVFWNRGYMVATENAGQEIARFAGFDHCSRKQFYNSDSHTGYQHKMRRSPINRDYGYDIHAARLAVREMSPTRNRYRRSQQGFDRGIREEHHRRMKLENIGYSNRMSHRLARRERSISPPGRVRPHYAMAYRKSHSRSRSRSPAAYLRLRSRSPNFRSETRRERPRLSFNKHFSMGYEEGLFSLARSNCSPQHNSRWFDEQNGASDGYRGRKPTVRMFRQGQRFETVDPIWRFETMYPQRLNLDEEFSSMSHSRKFSNVEVTGREGEYEGSDCDRKKRSSRFEMFHRARRYETDEAVEWSQLQSSGFFCGQGLS</sequence>
<dbReference type="PANTHER" id="PTHR34536:SF6">
    <property type="entry name" value="DENTIN SIALOPHOSPHOPROTEIN-LIKE PROTEIN"/>
    <property type="match status" value="1"/>
</dbReference>
<feature type="region of interest" description="Disordered" evidence="1">
    <location>
        <begin position="578"/>
        <end position="597"/>
    </location>
</feature>
<feature type="region of interest" description="Disordered" evidence="1">
    <location>
        <begin position="173"/>
        <end position="204"/>
    </location>
</feature>